<sequence>MAAKTISSGTLGLRFMQNVQRAKQLKEVEAERAPVKDDGEWEIDPKIRDAWGTKSSSTSTSSEKPKGRRVFNKHGVEDVPQEKVPASSPTTTPPDNQNRPKVHHRPKISDKSGAGLFGFPDEPSSKSKTKSSKTAKQAIYDNTGVGEDLRRRATKTRDVDEALAADSLKLKSVFLKPAGVDEPTPAGSGPSSISHNSDPDVIQGARSKKAKRDRTNADQPDGEDAKPKKKKKKSS</sequence>
<dbReference type="Proteomes" id="UP000717328">
    <property type="component" value="Unassembled WGS sequence"/>
</dbReference>
<gene>
    <name evidence="2" type="ORF">H0H81_003556</name>
</gene>
<dbReference type="AlphaFoldDB" id="A0A9P7FV35"/>
<comment type="caution">
    <text evidence="2">The sequence shown here is derived from an EMBL/GenBank/DDBJ whole genome shotgun (WGS) entry which is preliminary data.</text>
</comment>
<feature type="region of interest" description="Disordered" evidence="1">
    <location>
        <begin position="26"/>
        <end position="156"/>
    </location>
</feature>
<proteinExistence type="predicted"/>
<dbReference type="OrthoDB" id="3251271at2759"/>
<reference evidence="2" key="2">
    <citation type="submission" date="2021-10" db="EMBL/GenBank/DDBJ databases">
        <title>Phylogenomics reveals ancestral predisposition of the termite-cultivated fungus Termitomyces towards a domesticated lifestyle.</title>
        <authorList>
            <person name="Auxier B."/>
            <person name="Grum-Grzhimaylo A."/>
            <person name="Cardenas M.E."/>
            <person name="Lodge J.D."/>
            <person name="Laessoe T."/>
            <person name="Pedersen O."/>
            <person name="Smith M.E."/>
            <person name="Kuyper T.W."/>
            <person name="Franco-Molano E.A."/>
            <person name="Baroni T.J."/>
            <person name="Aanen D.K."/>
        </authorList>
    </citation>
    <scope>NUCLEOTIDE SEQUENCE</scope>
    <source>
        <strain evidence="2">D49</strain>
    </source>
</reference>
<evidence type="ECO:0000256" key="1">
    <source>
        <dbReference type="SAM" id="MobiDB-lite"/>
    </source>
</evidence>
<protein>
    <submittedName>
        <fullName evidence="2">Uncharacterized protein</fullName>
    </submittedName>
</protein>
<keyword evidence="3" id="KW-1185">Reference proteome</keyword>
<feature type="compositionally biased region" description="Basic and acidic residues" evidence="1">
    <location>
        <begin position="147"/>
        <end position="156"/>
    </location>
</feature>
<evidence type="ECO:0000313" key="2">
    <source>
        <dbReference type="EMBL" id="KAG5637701.1"/>
    </source>
</evidence>
<organism evidence="2 3">
    <name type="scientific">Sphagnurus paluster</name>
    <dbReference type="NCBI Taxonomy" id="117069"/>
    <lineage>
        <taxon>Eukaryota</taxon>
        <taxon>Fungi</taxon>
        <taxon>Dikarya</taxon>
        <taxon>Basidiomycota</taxon>
        <taxon>Agaricomycotina</taxon>
        <taxon>Agaricomycetes</taxon>
        <taxon>Agaricomycetidae</taxon>
        <taxon>Agaricales</taxon>
        <taxon>Tricholomatineae</taxon>
        <taxon>Lyophyllaceae</taxon>
        <taxon>Sphagnurus</taxon>
    </lineage>
</organism>
<feature type="region of interest" description="Disordered" evidence="1">
    <location>
        <begin position="178"/>
        <end position="235"/>
    </location>
</feature>
<accession>A0A9P7FV35</accession>
<reference evidence="2" key="1">
    <citation type="submission" date="2021-02" db="EMBL/GenBank/DDBJ databases">
        <authorList>
            <person name="Nieuwenhuis M."/>
            <person name="Van De Peppel L.J.J."/>
        </authorList>
    </citation>
    <scope>NUCLEOTIDE SEQUENCE</scope>
    <source>
        <strain evidence="2">D49</strain>
    </source>
</reference>
<name>A0A9P7FV35_9AGAR</name>
<dbReference type="EMBL" id="JABCKI010005809">
    <property type="protein sequence ID" value="KAG5637701.1"/>
    <property type="molecule type" value="Genomic_DNA"/>
</dbReference>
<feature type="compositionally biased region" description="Basic and acidic residues" evidence="1">
    <location>
        <begin position="26"/>
        <end position="51"/>
    </location>
</feature>
<feature type="compositionally biased region" description="Polar residues" evidence="1">
    <location>
        <begin position="87"/>
        <end position="99"/>
    </location>
</feature>
<evidence type="ECO:0000313" key="3">
    <source>
        <dbReference type="Proteomes" id="UP000717328"/>
    </source>
</evidence>